<name>A0ABW9DBZ2_9BURK</name>
<evidence type="ECO:0000313" key="3">
    <source>
        <dbReference type="Proteomes" id="UP001629367"/>
    </source>
</evidence>
<reference evidence="2 3" key="1">
    <citation type="journal article" date="2024" name="Chem. Sci.">
        <title>Discovery of megapolipeptins by genome mining of a Burkholderiales bacteria collection.</title>
        <authorList>
            <person name="Paulo B.S."/>
            <person name="Recchia M.J.J."/>
            <person name="Lee S."/>
            <person name="Fergusson C.H."/>
            <person name="Romanowski S.B."/>
            <person name="Hernandez A."/>
            <person name="Krull N."/>
            <person name="Liu D.Y."/>
            <person name="Cavanagh H."/>
            <person name="Bos A."/>
            <person name="Gray C.A."/>
            <person name="Murphy B.T."/>
            <person name="Linington R.G."/>
            <person name="Eustaquio A.S."/>
        </authorList>
    </citation>
    <scope>NUCLEOTIDE SEQUENCE [LARGE SCALE GENOMIC DNA]</scope>
    <source>
        <strain evidence="2 3">RL17-335-BIF-A</strain>
    </source>
</reference>
<keyword evidence="1" id="KW-0472">Membrane</keyword>
<protein>
    <recommendedName>
        <fullName evidence="4">Phage shock protein B</fullName>
    </recommendedName>
</protein>
<accession>A0ABW9DBZ2</accession>
<organism evidence="2 3">
    <name type="scientific">Paraburkholderia dilworthii</name>
    <dbReference type="NCBI Taxonomy" id="948106"/>
    <lineage>
        <taxon>Bacteria</taxon>
        <taxon>Pseudomonadati</taxon>
        <taxon>Pseudomonadota</taxon>
        <taxon>Betaproteobacteria</taxon>
        <taxon>Burkholderiales</taxon>
        <taxon>Burkholderiaceae</taxon>
        <taxon>Paraburkholderia</taxon>
    </lineage>
</organism>
<dbReference type="EMBL" id="JAQQBZ010000014">
    <property type="protein sequence ID" value="MFM0595317.1"/>
    <property type="molecule type" value="Genomic_DNA"/>
</dbReference>
<keyword evidence="1" id="KW-1133">Transmembrane helix</keyword>
<gene>
    <name evidence="2" type="ORF">PQQ68_20040</name>
</gene>
<dbReference type="RefSeq" id="WP_408214641.1">
    <property type="nucleotide sequence ID" value="NZ_JAQQBZ010000014.1"/>
</dbReference>
<evidence type="ECO:0000313" key="2">
    <source>
        <dbReference type="EMBL" id="MFM0595317.1"/>
    </source>
</evidence>
<sequence>MNQERQPGAVLRSEGRQWSFDKAVNLPTLLTLVAMLAASLGSGFGIYLSFDRRISSLEDRTNHIEQDQREQKADNREALKSINEKLDRLLYDRAGVRPETRGWTK</sequence>
<feature type="transmembrane region" description="Helical" evidence="1">
    <location>
        <begin position="29"/>
        <end position="50"/>
    </location>
</feature>
<dbReference type="Proteomes" id="UP001629367">
    <property type="component" value="Unassembled WGS sequence"/>
</dbReference>
<proteinExistence type="predicted"/>
<keyword evidence="3" id="KW-1185">Reference proteome</keyword>
<comment type="caution">
    <text evidence="2">The sequence shown here is derived from an EMBL/GenBank/DDBJ whole genome shotgun (WGS) entry which is preliminary data.</text>
</comment>
<keyword evidence="1" id="KW-0812">Transmembrane</keyword>
<evidence type="ECO:0000256" key="1">
    <source>
        <dbReference type="SAM" id="Phobius"/>
    </source>
</evidence>
<evidence type="ECO:0008006" key="4">
    <source>
        <dbReference type="Google" id="ProtNLM"/>
    </source>
</evidence>